<organism evidence="2 3">
    <name type="scientific">Aspergillus cavernicola</name>
    <dbReference type="NCBI Taxonomy" id="176166"/>
    <lineage>
        <taxon>Eukaryota</taxon>
        <taxon>Fungi</taxon>
        <taxon>Dikarya</taxon>
        <taxon>Ascomycota</taxon>
        <taxon>Pezizomycotina</taxon>
        <taxon>Eurotiomycetes</taxon>
        <taxon>Eurotiomycetidae</taxon>
        <taxon>Eurotiales</taxon>
        <taxon>Aspergillaceae</taxon>
        <taxon>Aspergillus</taxon>
        <taxon>Aspergillus subgen. Nidulantes</taxon>
    </lineage>
</organism>
<reference evidence="2 3" key="1">
    <citation type="submission" date="2024-07" db="EMBL/GenBank/DDBJ databases">
        <title>Section-level genome sequencing and comparative genomics of Aspergillus sections Usti and Cavernicolus.</title>
        <authorList>
            <consortium name="Lawrence Berkeley National Laboratory"/>
            <person name="Nybo J.L."/>
            <person name="Vesth T.C."/>
            <person name="Theobald S."/>
            <person name="Frisvad J.C."/>
            <person name="Larsen T.O."/>
            <person name="Kjaerboelling I."/>
            <person name="Rothschild-Mancinelli K."/>
            <person name="Lyhne E.K."/>
            <person name="Kogle M.E."/>
            <person name="Barry K."/>
            <person name="Clum A."/>
            <person name="Na H."/>
            <person name="Ledsgaard L."/>
            <person name="Lin J."/>
            <person name="Lipzen A."/>
            <person name="Kuo A."/>
            <person name="Riley R."/>
            <person name="Mondo S."/>
            <person name="LaButti K."/>
            <person name="Haridas S."/>
            <person name="Pangalinan J."/>
            <person name="Salamov A.A."/>
            <person name="Simmons B.A."/>
            <person name="Magnuson J.K."/>
            <person name="Chen J."/>
            <person name="Drula E."/>
            <person name="Henrissat B."/>
            <person name="Wiebenga A."/>
            <person name="Lubbers R.J."/>
            <person name="Gomes A.C."/>
            <person name="Makela M.R."/>
            <person name="Stajich J."/>
            <person name="Grigoriev I.V."/>
            <person name="Mortensen U.H."/>
            <person name="De vries R.P."/>
            <person name="Baker S.E."/>
            <person name="Andersen M.R."/>
        </authorList>
    </citation>
    <scope>NUCLEOTIDE SEQUENCE [LARGE SCALE GENOMIC DNA]</scope>
    <source>
        <strain evidence="2 3">CBS 600.67</strain>
    </source>
</reference>
<dbReference type="Proteomes" id="UP001610335">
    <property type="component" value="Unassembled WGS sequence"/>
</dbReference>
<accession>A0ABR4III8</accession>
<gene>
    <name evidence="2" type="ORF">BDW59DRAFT_144189</name>
</gene>
<proteinExistence type="predicted"/>
<evidence type="ECO:0008006" key="4">
    <source>
        <dbReference type="Google" id="ProtNLM"/>
    </source>
</evidence>
<evidence type="ECO:0000256" key="1">
    <source>
        <dbReference type="SAM" id="MobiDB-lite"/>
    </source>
</evidence>
<comment type="caution">
    <text evidence="2">The sequence shown here is derived from an EMBL/GenBank/DDBJ whole genome shotgun (WGS) entry which is preliminary data.</text>
</comment>
<keyword evidence="3" id="KW-1185">Reference proteome</keyword>
<protein>
    <recommendedName>
        <fullName evidence="4">REJ domain-containing protein</fullName>
    </recommendedName>
</protein>
<evidence type="ECO:0000313" key="2">
    <source>
        <dbReference type="EMBL" id="KAL2827387.1"/>
    </source>
</evidence>
<feature type="region of interest" description="Disordered" evidence="1">
    <location>
        <begin position="14"/>
        <end position="43"/>
    </location>
</feature>
<sequence length="71" mass="6719">MAALVSLEGATGILSRSLSSSSSLSSFSSSFSSFSGSLLSSSSSAVSPSLLRASGAGGGLCIALLASGSLL</sequence>
<name>A0ABR4III8_9EURO</name>
<dbReference type="EMBL" id="JBFXLS010000025">
    <property type="protein sequence ID" value="KAL2827387.1"/>
    <property type="molecule type" value="Genomic_DNA"/>
</dbReference>
<evidence type="ECO:0000313" key="3">
    <source>
        <dbReference type="Proteomes" id="UP001610335"/>
    </source>
</evidence>